<dbReference type="Gene3D" id="3.90.1690.10">
    <property type="entry name" value="phage-related protein like domain"/>
    <property type="match status" value="1"/>
</dbReference>
<dbReference type="InterPro" id="IPR053738">
    <property type="entry name" value="Lambda_capsid_assembly"/>
</dbReference>
<dbReference type="EMBL" id="MPON01000010">
    <property type="protein sequence ID" value="OKA34383.1"/>
    <property type="molecule type" value="Genomic_DNA"/>
</dbReference>
<dbReference type="AlphaFoldDB" id="A0A1C4CA24"/>
<accession>A0A1C4CA24</accession>
<sequence length="330" mass="37574">MSILQLEEFKRETLIGYVENLTTPFESKTLPFLPRDKDVYSLTFAYDIYRKNNNVAANLLEYGAPAPLRDKQGLERAVAEVAKLAHRYRFDQKDQLTIMNTKFDKERQQVIDRVFNYIDSLKLGVEETEEFFRTSVLYKGKIKYDLEGFNLDLAFDVPKAISATKKWSDVENSNPIKDLVDWIEKFKKANAGRRPLAIHMSNAAYLDILQSKSTISNIKGVAGGMVTPDELATYLSRWNIPAITTNDLEITFEDGKTERYLPERRVVFLGIEGKNSLGSTVQGPTVEKQGQPGIYTRAWNEENTLNEFIEIGKAAFPELSYPSGVMQIDV</sequence>
<evidence type="ECO:0000313" key="1">
    <source>
        <dbReference type="EMBL" id="OKA34383.1"/>
    </source>
</evidence>
<gene>
    <name evidence="1" type="ORF">BJR07_22955</name>
</gene>
<name>A0A1C4CA24_BACCE</name>
<dbReference type="Pfam" id="PF03864">
    <property type="entry name" value="Phage_cap_E"/>
    <property type="match status" value="1"/>
</dbReference>
<proteinExistence type="predicted"/>
<evidence type="ECO:0008006" key="3">
    <source>
        <dbReference type="Google" id="ProtNLM"/>
    </source>
</evidence>
<organism evidence="1 2">
    <name type="scientific">Bacillus cereus</name>
    <dbReference type="NCBI Taxonomy" id="1396"/>
    <lineage>
        <taxon>Bacteria</taxon>
        <taxon>Bacillati</taxon>
        <taxon>Bacillota</taxon>
        <taxon>Bacilli</taxon>
        <taxon>Bacillales</taxon>
        <taxon>Bacillaceae</taxon>
        <taxon>Bacillus</taxon>
        <taxon>Bacillus cereus group</taxon>
    </lineage>
</organism>
<dbReference type="InterPro" id="IPR005564">
    <property type="entry name" value="Major_capsid_GpE"/>
</dbReference>
<dbReference type="RefSeq" id="WP_073518406.1">
    <property type="nucleotide sequence ID" value="NZ_MPOM01000003.1"/>
</dbReference>
<protein>
    <recommendedName>
        <fullName evidence="3">Major capsid protein E</fullName>
    </recommendedName>
</protein>
<dbReference type="Proteomes" id="UP000186535">
    <property type="component" value="Unassembled WGS sequence"/>
</dbReference>
<comment type="caution">
    <text evidence="1">The sequence shown here is derived from an EMBL/GenBank/DDBJ whole genome shotgun (WGS) entry which is preliminary data.</text>
</comment>
<reference evidence="1 2" key="1">
    <citation type="submission" date="2016-11" db="EMBL/GenBank/DDBJ databases">
        <title>Identification of Bacillus cereus isolated from egg-white.</title>
        <authorList>
            <person name="Soni A."/>
            <person name="Oey I."/>
            <person name="Silcock P."/>
            <person name="Bremer P."/>
        </authorList>
    </citation>
    <scope>NUCLEOTIDE SEQUENCE [LARGE SCALE GENOMIC DNA]</scope>
    <source>
        <strain evidence="1 2">NZAS03</strain>
    </source>
</reference>
<evidence type="ECO:0000313" key="2">
    <source>
        <dbReference type="Proteomes" id="UP000186535"/>
    </source>
</evidence>